<reference evidence="9" key="1">
    <citation type="journal article" date="2019" name="Int. J. Syst. Evol. Microbiol.">
        <title>The Global Catalogue of Microorganisms (GCM) 10K type strain sequencing project: providing services to taxonomists for standard genome sequencing and annotation.</title>
        <authorList>
            <consortium name="The Broad Institute Genomics Platform"/>
            <consortium name="The Broad Institute Genome Sequencing Center for Infectious Disease"/>
            <person name="Wu L."/>
            <person name="Ma J."/>
        </authorList>
    </citation>
    <scope>NUCLEOTIDE SEQUENCE [LARGE SCALE GENOMIC DNA]</scope>
    <source>
        <strain evidence="9">JCM 3369</strain>
    </source>
</reference>
<evidence type="ECO:0000256" key="5">
    <source>
        <dbReference type="ARBA" id="ARBA00023136"/>
    </source>
</evidence>
<dbReference type="InterPro" id="IPR051449">
    <property type="entry name" value="ABC-2_transporter_component"/>
</dbReference>
<comment type="subcellular location">
    <subcellularLocation>
        <location evidence="1">Cell membrane</location>
        <topology evidence="1">Multi-pass membrane protein</topology>
    </subcellularLocation>
</comment>
<organism evidence="8 9">
    <name type="scientific">Georgenia faecalis</name>
    <dbReference type="NCBI Taxonomy" id="2483799"/>
    <lineage>
        <taxon>Bacteria</taxon>
        <taxon>Bacillati</taxon>
        <taxon>Actinomycetota</taxon>
        <taxon>Actinomycetes</taxon>
        <taxon>Micrococcales</taxon>
        <taxon>Bogoriellaceae</taxon>
        <taxon>Georgenia</taxon>
    </lineage>
</organism>
<dbReference type="Proteomes" id="UP001595955">
    <property type="component" value="Unassembled WGS sequence"/>
</dbReference>
<dbReference type="PANTHER" id="PTHR30294">
    <property type="entry name" value="MEMBRANE COMPONENT OF ABC TRANSPORTER YHHJ-RELATED"/>
    <property type="match status" value="1"/>
</dbReference>
<evidence type="ECO:0000256" key="6">
    <source>
        <dbReference type="SAM" id="Phobius"/>
    </source>
</evidence>
<feature type="transmembrane region" description="Helical" evidence="6">
    <location>
        <begin position="232"/>
        <end position="251"/>
    </location>
</feature>
<protein>
    <submittedName>
        <fullName evidence="8">ABC transporter permease</fullName>
    </submittedName>
</protein>
<dbReference type="Pfam" id="PF12698">
    <property type="entry name" value="ABC2_membrane_3"/>
    <property type="match status" value="1"/>
</dbReference>
<name>A0ABV9D7V9_9MICO</name>
<keyword evidence="5 6" id="KW-0472">Membrane</keyword>
<keyword evidence="4 6" id="KW-1133">Transmembrane helix</keyword>
<evidence type="ECO:0000256" key="4">
    <source>
        <dbReference type="ARBA" id="ARBA00022989"/>
    </source>
</evidence>
<dbReference type="InterPro" id="IPR013525">
    <property type="entry name" value="ABC2_TM"/>
</dbReference>
<keyword evidence="9" id="KW-1185">Reference proteome</keyword>
<evidence type="ECO:0000256" key="2">
    <source>
        <dbReference type="ARBA" id="ARBA00022475"/>
    </source>
</evidence>
<feature type="transmembrane region" description="Helical" evidence="6">
    <location>
        <begin position="172"/>
        <end position="197"/>
    </location>
</feature>
<feature type="transmembrane region" description="Helical" evidence="6">
    <location>
        <begin position="258"/>
        <end position="279"/>
    </location>
</feature>
<comment type="caution">
    <text evidence="8">The sequence shown here is derived from an EMBL/GenBank/DDBJ whole genome shotgun (WGS) entry which is preliminary data.</text>
</comment>
<accession>A0ABV9D7V9</accession>
<feature type="transmembrane region" description="Helical" evidence="6">
    <location>
        <begin position="21"/>
        <end position="41"/>
    </location>
</feature>
<gene>
    <name evidence="8" type="ORF">ACFO3F_01995</name>
</gene>
<feature type="domain" description="ABC-2 type transporter transmembrane" evidence="7">
    <location>
        <begin position="25"/>
        <end position="338"/>
    </location>
</feature>
<evidence type="ECO:0000313" key="8">
    <source>
        <dbReference type="EMBL" id="MFC4554008.1"/>
    </source>
</evidence>
<sequence>MTRSSVAALVHKDLRITWRSPLFALISVLVPVAFTLLYAVVIHVSTTAPIAIADEDGSDRSRQLIAVMEDMHNDDGPYYEVLTTDPAEAWERYADGTVGTVLTIPSGFAADVDARRATEVGLALVNINADGTKNQHLRLEQAMRTFNEDAGVPAASRLAVTEEGVLDRDIPITVYLGAALVVFAALYSGIVNAGVAIAREWEDRTAKSLVLSPAGPVALIAGKWLSALVTSLVTISVAALGIGAVLGFPLTRLGPHSLVVLAVVWLYGLGIGTLLGVILRKSLPLVPIAVILAVGHFLVCGYESYLRGFAHGGVAEVLWTSTRWIPLAPLFDAVRFEAAALPTPAGLPWGLAASALIAVGLTALAADRLARTGTFAQGQ</sequence>
<feature type="transmembrane region" description="Helical" evidence="6">
    <location>
        <begin position="285"/>
        <end position="302"/>
    </location>
</feature>
<proteinExistence type="predicted"/>
<dbReference type="RefSeq" id="WP_122823222.1">
    <property type="nucleotide sequence ID" value="NZ_CP033325.1"/>
</dbReference>
<keyword evidence="3 6" id="KW-0812">Transmembrane</keyword>
<dbReference type="PANTHER" id="PTHR30294:SF29">
    <property type="entry name" value="MULTIDRUG ABC TRANSPORTER PERMEASE YBHS-RELATED"/>
    <property type="match status" value="1"/>
</dbReference>
<dbReference type="Gene3D" id="3.40.1710.10">
    <property type="entry name" value="abc type-2 transporter like domain"/>
    <property type="match status" value="1"/>
</dbReference>
<evidence type="ECO:0000256" key="1">
    <source>
        <dbReference type="ARBA" id="ARBA00004651"/>
    </source>
</evidence>
<evidence type="ECO:0000256" key="3">
    <source>
        <dbReference type="ARBA" id="ARBA00022692"/>
    </source>
</evidence>
<feature type="transmembrane region" description="Helical" evidence="6">
    <location>
        <begin position="346"/>
        <end position="366"/>
    </location>
</feature>
<keyword evidence="2" id="KW-1003">Cell membrane</keyword>
<dbReference type="EMBL" id="JBHSGF010000001">
    <property type="protein sequence ID" value="MFC4554008.1"/>
    <property type="molecule type" value="Genomic_DNA"/>
</dbReference>
<evidence type="ECO:0000313" key="9">
    <source>
        <dbReference type="Proteomes" id="UP001595955"/>
    </source>
</evidence>
<evidence type="ECO:0000259" key="7">
    <source>
        <dbReference type="Pfam" id="PF12698"/>
    </source>
</evidence>